<organism evidence="1 2">
    <name type="scientific">Camelus dromedarius</name>
    <name type="common">Dromedary</name>
    <name type="synonym">Arabian camel</name>
    <dbReference type="NCBI Taxonomy" id="9838"/>
    <lineage>
        <taxon>Eukaryota</taxon>
        <taxon>Metazoa</taxon>
        <taxon>Chordata</taxon>
        <taxon>Craniata</taxon>
        <taxon>Vertebrata</taxon>
        <taxon>Euteleostomi</taxon>
        <taxon>Mammalia</taxon>
        <taxon>Eutheria</taxon>
        <taxon>Laurasiatheria</taxon>
        <taxon>Artiodactyla</taxon>
        <taxon>Tylopoda</taxon>
        <taxon>Camelidae</taxon>
        <taxon>Camelus</taxon>
    </lineage>
</organism>
<sequence>MSGCGVVEKVALVDGGGVLSVGTLQLSHPYQGRPHPMTD</sequence>
<accession>A0A5N4EDP0</accession>
<dbReference type="EMBL" id="JWIN03000003">
    <property type="protein sequence ID" value="KAB1281618.1"/>
    <property type="molecule type" value="Genomic_DNA"/>
</dbReference>
<dbReference type="AlphaFoldDB" id="A0A5N4EDP0"/>
<evidence type="ECO:0000313" key="2">
    <source>
        <dbReference type="Proteomes" id="UP000299084"/>
    </source>
</evidence>
<gene>
    <name evidence="1" type="ORF">Cadr_000004772</name>
</gene>
<name>A0A5N4EDP0_CAMDR</name>
<protein>
    <submittedName>
        <fullName evidence="1">Uncharacterized protein</fullName>
    </submittedName>
</protein>
<keyword evidence="2" id="KW-1185">Reference proteome</keyword>
<proteinExistence type="predicted"/>
<reference evidence="1 2" key="1">
    <citation type="journal article" date="2019" name="Mol. Ecol. Resour.">
        <title>Improving Illumina assemblies with Hi-C and long reads: an example with the North African dromedary.</title>
        <authorList>
            <person name="Elbers J.P."/>
            <person name="Rogers M.F."/>
            <person name="Perelman P.L."/>
            <person name="Proskuryakova A.A."/>
            <person name="Serdyukova N.A."/>
            <person name="Johnson W.E."/>
            <person name="Horin P."/>
            <person name="Corander J."/>
            <person name="Murphy D."/>
            <person name="Burger P.A."/>
        </authorList>
    </citation>
    <scope>NUCLEOTIDE SEQUENCE [LARGE SCALE GENOMIC DNA]</scope>
    <source>
        <strain evidence="1">Drom800</strain>
        <tissue evidence="1">Blood</tissue>
    </source>
</reference>
<comment type="caution">
    <text evidence="1">The sequence shown here is derived from an EMBL/GenBank/DDBJ whole genome shotgun (WGS) entry which is preliminary data.</text>
</comment>
<evidence type="ECO:0000313" key="1">
    <source>
        <dbReference type="EMBL" id="KAB1281618.1"/>
    </source>
</evidence>
<dbReference type="Proteomes" id="UP000299084">
    <property type="component" value="Unassembled WGS sequence"/>
</dbReference>